<keyword evidence="2 7" id="KW-0812">Transmembrane</keyword>
<feature type="transmembrane region" description="Helical" evidence="7">
    <location>
        <begin position="185"/>
        <end position="207"/>
    </location>
</feature>
<evidence type="ECO:0000256" key="6">
    <source>
        <dbReference type="ARBA" id="ARBA00023136"/>
    </source>
</evidence>
<dbReference type="InterPro" id="IPR003439">
    <property type="entry name" value="ABC_transporter-like_ATP-bd"/>
</dbReference>
<dbReference type="SUPFAM" id="SSF90123">
    <property type="entry name" value="ABC transporter transmembrane region"/>
    <property type="match status" value="1"/>
</dbReference>
<name>A0ABR9R0U0_9FIRM</name>
<protein>
    <submittedName>
        <fullName evidence="9">ABC transporter ATP-binding protein</fullName>
    </submittedName>
</protein>
<accession>A0ABR9R0U0</accession>
<sequence>MSRQSDKSKCTRFVPAWQLNLRAWKMMFRESPGYFVSNLASSVCEALAPYATILLSAQILSELAGNRDPQQLAFWAGLTVAVTALLALAGGALKQWSGYERDSLDVQRFKCVADKMTVMDYAELDRQEVYDHYSQVQQNDNWRGVGLNEAMRLFPDFCKSVVQVAGGIGLTLTLFFTDLPAGSPLAFLNSPLSMLLILAAMVTAVLASSACSSKAMLLTNSNVELIREANRYSNFYGIMALEHVRAADLRIYRQQENVCRHYMDSFTARFLGVDGPLFATARGPVGLLMGLSQALSALLTCAVYLFVCLKSWGGAFDVGLVTRYVGSATQLFGGISLLLQTLGEIRANGEFLEVLFRLLDRPDRMYRGSLTTEKRSDRNYQVEFKDVSFRYPGTDRWALRHVNVKFRIGSRLAVVGPNGSGKTTFIKLLCRLYDPTEGEILLNGIDIRKYRYEDYMDIFSVVFQDFRLLALPLGENVAGAADYDRALAEGCLRGAGFGERLDAMPKGLDTVLYKELDQDGVEVSGGEAQKIAIARALYKDAPFIVLDEPTAALDPIAEADIYAKFDAIAGDKTAIYISHRLSSCKFCDAIAVFDGGSIVQTGCHENLVADETGLYHRLWQAQAQYYTKE</sequence>
<reference evidence="9 10" key="1">
    <citation type="submission" date="2020-10" db="EMBL/GenBank/DDBJ databases">
        <title>ChiBAC.</title>
        <authorList>
            <person name="Zenner C."/>
            <person name="Hitch T.C.A."/>
            <person name="Clavel T."/>
        </authorList>
    </citation>
    <scope>NUCLEOTIDE SEQUENCE [LARGE SCALE GENOMIC DNA]</scope>
    <source>
        <strain evidence="9 10">DSM 109015</strain>
    </source>
</reference>
<keyword evidence="5 7" id="KW-1133">Transmembrane helix</keyword>
<gene>
    <name evidence="9" type="ORF">INF35_02960</name>
</gene>
<dbReference type="InterPro" id="IPR036640">
    <property type="entry name" value="ABC1_TM_sf"/>
</dbReference>
<dbReference type="Pfam" id="PF00005">
    <property type="entry name" value="ABC_tran"/>
    <property type="match status" value="1"/>
</dbReference>
<keyword evidence="4 9" id="KW-0067">ATP-binding</keyword>
<feature type="transmembrane region" description="Helical" evidence="7">
    <location>
        <begin position="285"/>
        <end position="307"/>
    </location>
</feature>
<dbReference type="PANTHER" id="PTHR24221:SF654">
    <property type="entry name" value="ATP-BINDING CASSETTE SUB-FAMILY B MEMBER 6"/>
    <property type="match status" value="1"/>
</dbReference>
<dbReference type="PANTHER" id="PTHR24221">
    <property type="entry name" value="ATP-BINDING CASSETTE SUB-FAMILY B"/>
    <property type="match status" value="1"/>
</dbReference>
<keyword evidence="3" id="KW-0547">Nucleotide-binding</keyword>
<dbReference type="Proteomes" id="UP000768567">
    <property type="component" value="Unassembled WGS sequence"/>
</dbReference>
<evidence type="ECO:0000256" key="1">
    <source>
        <dbReference type="ARBA" id="ARBA00004651"/>
    </source>
</evidence>
<dbReference type="InterPro" id="IPR003593">
    <property type="entry name" value="AAA+_ATPase"/>
</dbReference>
<dbReference type="SMART" id="SM00382">
    <property type="entry name" value="AAA"/>
    <property type="match status" value="1"/>
</dbReference>
<dbReference type="InterPro" id="IPR039421">
    <property type="entry name" value="Type_1_exporter"/>
</dbReference>
<feature type="transmembrane region" description="Helical" evidence="7">
    <location>
        <begin position="161"/>
        <end position="179"/>
    </location>
</feature>
<feature type="transmembrane region" description="Helical" evidence="7">
    <location>
        <begin position="72"/>
        <end position="93"/>
    </location>
</feature>
<evidence type="ECO:0000313" key="9">
    <source>
        <dbReference type="EMBL" id="MBE5036752.1"/>
    </source>
</evidence>
<feature type="transmembrane region" description="Helical" evidence="7">
    <location>
        <begin position="35"/>
        <end position="60"/>
    </location>
</feature>
<evidence type="ECO:0000256" key="2">
    <source>
        <dbReference type="ARBA" id="ARBA00022692"/>
    </source>
</evidence>
<dbReference type="InterPro" id="IPR017871">
    <property type="entry name" value="ABC_transporter-like_CS"/>
</dbReference>
<keyword evidence="10" id="KW-1185">Reference proteome</keyword>
<dbReference type="RefSeq" id="WP_193500037.1">
    <property type="nucleotide sequence ID" value="NZ_JADCKC010000001.1"/>
</dbReference>
<dbReference type="PROSITE" id="PS00211">
    <property type="entry name" value="ABC_TRANSPORTER_1"/>
    <property type="match status" value="1"/>
</dbReference>
<proteinExistence type="predicted"/>
<evidence type="ECO:0000259" key="8">
    <source>
        <dbReference type="SMART" id="SM00382"/>
    </source>
</evidence>
<evidence type="ECO:0000256" key="7">
    <source>
        <dbReference type="SAM" id="Phobius"/>
    </source>
</evidence>
<dbReference type="EMBL" id="JADCKC010000001">
    <property type="protein sequence ID" value="MBE5036752.1"/>
    <property type="molecule type" value="Genomic_DNA"/>
</dbReference>
<evidence type="ECO:0000256" key="3">
    <source>
        <dbReference type="ARBA" id="ARBA00022741"/>
    </source>
</evidence>
<dbReference type="Gene3D" id="1.20.1560.10">
    <property type="entry name" value="ABC transporter type 1, transmembrane domain"/>
    <property type="match status" value="1"/>
</dbReference>
<evidence type="ECO:0000313" key="10">
    <source>
        <dbReference type="Proteomes" id="UP000768567"/>
    </source>
</evidence>
<evidence type="ECO:0000256" key="5">
    <source>
        <dbReference type="ARBA" id="ARBA00022989"/>
    </source>
</evidence>
<dbReference type="Gene3D" id="3.40.50.300">
    <property type="entry name" value="P-loop containing nucleotide triphosphate hydrolases"/>
    <property type="match status" value="1"/>
</dbReference>
<dbReference type="SUPFAM" id="SSF52540">
    <property type="entry name" value="P-loop containing nucleoside triphosphate hydrolases"/>
    <property type="match status" value="1"/>
</dbReference>
<keyword evidence="6 7" id="KW-0472">Membrane</keyword>
<organism evidence="9 10">
    <name type="scientific">Gemmiger gallinarum</name>
    <dbReference type="NCBI Taxonomy" id="2779354"/>
    <lineage>
        <taxon>Bacteria</taxon>
        <taxon>Bacillati</taxon>
        <taxon>Bacillota</taxon>
        <taxon>Clostridia</taxon>
        <taxon>Eubacteriales</taxon>
        <taxon>Gemmiger</taxon>
    </lineage>
</organism>
<dbReference type="InterPro" id="IPR027417">
    <property type="entry name" value="P-loop_NTPase"/>
</dbReference>
<comment type="caution">
    <text evidence="9">The sequence shown here is derived from an EMBL/GenBank/DDBJ whole genome shotgun (WGS) entry which is preliminary data.</text>
</comment>
<feature type="domain" description="AAA+ ATPase" evidence="8">
    <location>
        <begin position="408"/>
        <end position="603"/>
    </location>
</feature>
<dbReference type="GO" id="GO:0005524">
    <property type="term" value="F:ATP binding"/>
    <property type="evidence" value="ECO:0007669"/>
    <property type="project" value="UniProtKB-KW"/>
</dbReference>
<evidence type="ECO:0000256" key="4">
    <source>
        <dbReference type="ARBA" id="ARBA00022840"/>
    </source>
</evidence>
<dbReference type="CDD" id="cd03228">
    <property type="entry name" value="ABCC_MRP_Like"/>
    <property type="match status" value="1"/>
</dbReference>
<comment type="subcellular location">
    <subcellularLocation>
        <location evidence="1">Cell membrane</location>
        <topology evidence="1">Multi-pass membrane protein</topology>
    </subcellularLocation>
</comment>